<dbReference type="Proteomes" id="UP000800035">
    <property type="component" value="Unassembled WGS sequence"/>
</dbReference>
<name>A0A6A5UBQ9_9PLEO</name>
<dbReference type="PANTHER" id="PTHR31283:SF5">
    <property type="entry name" value="EKC_KEOPS COMPLEX SUBUNIT LAGE3"/>
    <property type="match status" value="1"/>
</dbReference>
<comment type="similarity">
    <text evidence="1">Belongs to the CTAG/PCC1 family.</text>
</comment>
<dbReference type="GO" id="GO:0070525">
    <property type="term" value="P:tRNA threonylcarbamoyladenosine metabolic process"/>
    <property type="evidence" value="ECO:0007669"/>
    <property type="project" value="TreeGrafter"/>
</dbReference>
<proteinExistence type="inferred from homology"/>
<evidence type="ECO:0000313" key="3">
    <source>
        <dbReference type="Proteomes" id="UP000800035"/>
    </source>
</evidence>
<dbReference type="Gene3D" id="3.30.310.50">
    <property type="entry name" value="Alpha-D-phosphohexomutase, C-terminal domain"/>
    <property type="match status" value="1"/>
</dbReference>
<protein>
    <submittedName>
        <fullName evidence="2">Pcc1-domain-containing protein</fullName>
    </submittedName>
</protein>
<dbReference type="PANTHER" id="PTHR31283">
    <property type="entry name" value="EKC/KEOPS COMPLEX SUBUNIT PCC1 FAMILY MEMBER"/>
    <property type="match status" value="1"/>
</dbReference>
<evidence type="ECO:0000256" key="1">
    <source>
        <dbReference type="ARBA" id="ARBA00007073"/>
    </source>
</evidence>
<dbReference type="GO" id="GO:0000408">
    <property type="term" value="C:EKC/KEOPS complex"/>
    <property type="evidence" value="ECO:0007669"/>
    <property type="project" value="TreeGrafter"/>
</dbReference>
<sequence length="125" mass="13641">MPDQTQPQSQTAQEEDKFPCKLTINIPFPTAHLAQTALRALAVDVEPSPLVKRSFALTTPPETDEKKVLRVDYAADTNRMLRVAVNGFFESVGVVVGVMRELDVDVFEGEVEGGLEGVQGLEIKG</sequence>
<dbReference type="InterPro" id="IPR015419">
    <property type="entry name" value="CTAG/Pcc1"/>
</dbReference>
<keyword evidence="3" id="KW-1185">Reference proteome</keyword>
<dbReference type="EMBL" id="ML976979">
    <property type="protein sequence ID" value="KAF1962144.1"/>
    <property type="molecule type" value="Genomic_DNA"/>
</dbReference>
<reference evidence="2" key="1">
    <citation type="journal article" date="2020" name="Stud. Mycol.">
        <title>101 Dothideomycetes genomes: a test case for predicting lifestyles and emergence of pathogens.</title>
        <authorList>
            <person name="Haridas S."/>
            <person name="Albert R."/>
            <person name="Binder M."/>
            <person name="Bloem J."/>
            <person name="Labutti K."/>
            <person name="Salamov A."/>
            <person name="Andreopoulos B."/>
            <person name="Baker S."/>
            <person name="Barry K."/>
            <person name="Bills G."/>
            <person name="Bluhm B."/>
            <person name="Cannon C."/>
            <person name="Castanera R."/>
            <person name="Culley D."/>
            <person name="Daum C."/>
            <person name="Ezra D."/>
            <person name="Gonzalez J."/>
            <person name="Henrissat B."/>
            <person name="Kuo A."/>
            <person name="Liang C."/>
            <person name="Lipzen A."/>
            <person name="Lutzoni F."/>
            <person name="Magnuson J."/>
            <person name="Mondo S."/>
            <person name="Nolan M."/>
            <person name="Ohm R."/>
            <person name="Pangilinan J."/>
            <person name="Park H.-J."/>
            <person name="Ramirez L."/>
            <person name="Alfaro M."/>
            <person name="Sun H."/>
            <person name="Tritt A."/>
            <person name="Yoshinaga Y."/>
            <person name="Zwiers L.-H."/>
            <person name="Turgeon B."/>
            <person name="Goodwin S."/>
            <person name="Spatafora J."/>
            <person name="Crous P."/>
            <person name="Grigoriev I."/>
        </authorList>
    </citation>
    <scope>NUCLEOTIDE SEQUENCE</scope>
    <source>
        <strain evidence="2">CBS 675.92</strain>
    </source>
</reference>
<dbReference type="Pfam" id="PF09341">
    <property type="entry name" value="Pcc1"/>
    <property type="match status" value="1"/>
</dbReference>
<accession>A0A6A5UBQ9</accession>
<dbReference type="AlphaFoldDB" id="A0A6A5UBQ9"/>
<dbReference type="OrthoDB" id="10025739at2759"/>
<organism evidence="2 3">
    <name type="scientific">Byssothecium circinans</name>
    <dbReference type="NCBI Taxonomy" id="147558"/>
    <lineage>
        <taxon>Eukaryota</taxon>
        <taxon>Fungi</taxon>
        <taxon>Dikarya</taxon>
        <taxon>Ascomycota</taxon>
        <taxon>Pezizomycotina</taxon>
        <taxon>Dothideomycetes</taxon>
        <taxon>Pleosporomycetidae</taxon>
        <taxon>Pleosporales</taxon>
        <taxon>Massarineae</taxon>
        <taxon>Massarinaceae</taxon>
        <taxon>Byssothecium</taxon>
    </lineage>
</organism>
<gene>
    <name evidence="2" type="ORF">CC80DRAFT_487682</name>
</gene>
<evidence type="ECO:0000313" key="2">
    <source>
        <dbReference type="EMBL" id="KAF1962144.1"/>
    </source>
</evidence>